<feature type="domain" description="N-acetyltransferase" evidence="3">
    <location>
        <begin position="16"/>
        <end position="168"/>
    </location>
</feature>
<evidence type="ECO:0000313" key="4">
    <source>
        <dbReference type="EMBL" id="TBO61619.1"/>
    </source>
</evidence>
<keyword evidence="2" id="KW-0012">Acyltransferase</keyword>
<dbReference type="InterPro" id="IPR050832">
    <property type="entry name" value="Bact_Acetyltransf"/>
</dbReference>
<dbReference type="PROSITE" id="PS51186">
    <property type="entry name" value="GNAT"/>
    <property type="match status" value="1"/>
</dbReference>
<organism evidence="4 5">
    <name type="scientific">Streptomyces kasugaensis</name>
    <dbReference type="NCBI Taxonomy" id="1946"/>
    <lineage>
        <taxon>Bacteria</taxon>
        <taxon>Bacillati</taxon>
        <taxon>Actinomycetota</taxon>
        <taxon>Actinomycetes</taxon>
        <taxon>Kitasatosporales</taxon>
        <taxon>Streptomycetaceae</taxon>
        <taxon>Streptomyces</taxon>
    </lineage>
</organism>
<dbReference type="SUPFAM" id="SSF55729">
    <property type="entry name" value="Acyl-CoA N-acyltransferases (Nat)"/>
    <property type="match status" value="1"/>
</dbReference>
<dbReference type="PANTHER" id="PTHR43877">
    <property type="entry name" value="AMINOALKYLPHOSPHONATE N-ACETYLTRANSFERASE-RELATED-RELATED"/>
    <property type="match status" value="1"/>
</dbReference>
<dbReference type="EMBL" id="SIXH01000001">
    <property type="protein sequence ID" value="TBO61619.1"/>
    <property type="molecule type" value="Genomic_DNA"/>
</dbReference>
<evidence type="ECO:0000256" key="1">
    <source>
        <dbReference type="ARBA" id="ARBA00022679"/>
    </source>
</evidence>
<dbReference type="CDD" id="cd04301">
    <property type="entry name" value="NAT_SF"/>
    <property type="match status" value="1"/>
</dbReference>
<dbReference type="GO" id="GO:0016747">
    <property type="term" value="F:acyltransferase activity, transferring groups other than amino-acyl groups"/>
    <property type="evidence" value="ECO:0007669"/>
    <property type="project" value="InterPro"/>
</dbReference>
<sequence>MPKITHSPALDARPVPPIRELDLTDGPTAAAVHRTGRSAYAVEAGLIGFDGIPALRESLAELRARPLRWLGAVPAAGTVAAFVAWQDEGPPAGAVEIDRVCVDPAWFRRGLATRLLDHLMHEIAPDRDMVVTTGAANQPAVTLYRRLGFTRAADFEPVPGLRMAHFVLRRGAPSATAAPGE</sequence>
<accession>A0A4Q9I3R2</accession>
<evidence type="ECO:0000256" key="2">
    <source>
        <dbReference type="ARBA" id="ARBA00023315"/>
    </source>
</evidence>
<dbReference type="Proteomes" id="UP000292452">
    <property type="component" value="Unassembled WGS sequence"/>
</dbReference>
<comment type="caution">
    <text evidence="4">The sequence shown here is derived from an EMBL/GenBank/DDBJ whole genome shotgun (WGS) entry which is preliminary data.</text>
</comment>
<evidence type="ECO:0000313" key="5">
    <source>
        <dbReference type="Proteomes" id="UP000292452"/>
    </source>
</evidence>
<protein>
    <submittedName>
        <fullName evidence="4">GNAT family N-acetyltransferase</fullName>
    </submittedName>
</protein>
<dbReference type="InterPro" id="IPR016181">
    <property type="entry name" value="Acyl_CoA_acyltransferase"/>
</dbReference>
<dbReference type="Pfam" id="PF00583">
    <property type="entry name" value="Acetyltransf_1"/>
    <property type="match status" value="1"/>
</dbReference>
<reference evidence="4 5" key="1">
    <citation type="submission" date="2019-02" db="EMBL/GenBank/DDBJ databases">
        <title>Draft Genome Sequence of Streptomyces sp. AM-2504, identified by 16S rRNA comparative analysis as a Streptomyces Kasugaensis strain.</title>
        <authorList>
            <person name="Napolioni V."/>
            <person name="Giuliodori A.M."/>
            <person name="Spurio R."/>
            <person name="Fabbretti A."/>
        </authorList>
    </citation>
    <scope>NUCLEOTIDE SEQUENCE [LARGE SCALE GENOMIC DNA]</scope>
    <source>
        <strain evidence="4 5">AM-2504</strain>
    </source>
</reference>
<keyword evidence="5" id="KW-1185">Reference proteome</keyword>
<proteinExistence type="predicted"/>
<name>A0A4Q9I3R2_STRKA</name>
<dbReference type="RefSeq" id="WP_131121741.1">
    <property type="nucleotide sequence ID" value="NZ_SIXH01000001.1"/>
</dbReference>
<dbReference type="Gene3D" id="3.40.630.30">
    <property type="match status" value="1"/>
</dbReference>
<dbReference type="AlphaFoldDB" id="A0A4Q9I3R2"/>
<keyword evidence="1 4" id="KW-0808">Transferase</keyword>
<dbReference type="InterPro" id="IPR000182">
    <property type="entry name" value="GNAT_dom"/>
</dbReference>
<gene>
    <name evidence="4" type="ORF">EYS09_00055</name>
</gene>
<evidence type="ECO:0000259" key="3">
    <source>
        <dbReference type="PROSITE" id="PS51186"/>
    </source>
</evidence>